<comment type="subcellular location">
    <subcellularLocation>
        <location evidence="1">Nucleus</location>
    </subcellularLocation>
</comment>
<evidence type="ECO:0000259" key="4">
    <source>
        <dbReference type="Pfam" id="PF12333"/>
    </source>
</evidence>
<evidence type="ECO:0000256" key="1">
    <source>
        <dbReference type="ARBA" id="ARBA00004123"/>
    </source>
</evidence>
<sequence length="927" mass="104484">MPKSKKKKRQDFQKVKLKVGKRLPKGQNVTNLSFKTRQIQLTQRIKEDDRQGLFTKKKENVQDLLRQCDHHSSSSRLAAVMGLRELWLSNHQEMMVSTNVYGYSAVLKKLSGLLIDNEVTVRHAVVNLFKVILNKLARDSAAPLDRLLGGSLFAYLHTFLCCAMNHVHEDVRLDALLLYDVLLDTCPALVVRQTGGLLRNLVGLLAAPSPDHVGSRGDATTQKLSLNPESRLPVKLFRVKVLSRIKQTLMAALNDKVQSSLQSPAVVDNDTVWSLHNDHSDRKREQNTNIASQQVINRFQTMLNGGSHDLDDYITNPTSLQCFMEQCVPVMIQCWKEARADTDTHNESGNLLTSDAMEVISLAVSVMQHLFVLSSYHTKIQKLQQTAAKTLEKLLMAGFPYSAQLEIVPSKKKMKKKLALKGHAGFATKTSVNDLNLAICDIMSCLTTDSSADLNKVWMKKISRYVAVLLRESPSTEQCRTVIRIIQNMFLNPNTAGYFSKVYKAALQCYLRAAPKSQDKKLFYALFAQMGQVWDGWSKTNDDAEPKLTFHYKKSQEVEDILVEFFQSLPQLALAAHSLSDEQWTLSVLRLMRHGHVLQYCTPFAENLGDVLDSSKGLFVSSTEEVQRNVCSLISTGTAFTKENLRQLLHLIRCPPEKPAVHDRKSSSCVNRVLFSMFANIRACVPLASQLDMKQMSQEQHQVLSDYLRFLFSLQIGFTGEELDKLCPVNLNLGQKSRWLDVVFSVSENQWRRHVEISNIVSKEVANFRLSAEPDLGFKYAFTFMDNFEHFWIQTFATREKIHILSVLGLIKLLVQASRPAVKRKPGQEFQSLACAGVAAVLASLYDQEVTSDMPNDIVWQIKTELTHCLASTSGATFLNSVMEFLSKRERGEYGGSERERQAAKSAQDFLLTDEVLRNKLGPSVSA</sequence>
<dbReference type="EMBL" id="BMAT01008468">
    <property type="protein sequence ID" value="GFR85702.1"/>
    <property type="molecule type" value="Genomic_DNA"/>
</dbReference>
<dbReference type="GO" id="GO:0071339">
    <property type="term" value="C:MLL1 complex"/>
    <property type="evidence" value="ECO:0007669"/>
    <property type="project" value="TreeGrafter"/>
</dbReference>
<proteinExistence type="inferred from homology"/>
<keyword evidence="6" id="KW-1185">Reference proteome</keyword>
<reference evidence="5 6" key="1">
    <citation type="journal article" date="2021" name="Elife">
        <title>Chloroplast acquisition without the gene transfer in kleptoplastic sea slugs, Plakobranchus ocellatus.</title>
        <authorList>
            <person name="Maeda T."/>
            <person name="Takahashi S."/>
            <person name="Yoshida T."/>
            <person name="Shimamura S."/>
            <person name="Takaki Y."/>
            <person name="Nagai Y."/>
            <person name="Toyoda A."/>
            <person name="Suzuki Y."/>
            <person name="Arimoto A."/>
            <person name="Ishii H."/>
            <person name="Satoh N."/>
            <person name="Nishiyama T."/>
            <person name="Hasebe M."/>
            <person name="Maruyama T."/>
            <person name="Minagawa J."/>
            <person name="Obokata J."/>
            <person name="Shigenobu S."/>
        </authorList>
    </citation>
    <scope>NUCLEOTIDE SEQUENCE [LARGE SCALE GENOMIC DNA]</scope>
</reference>
<feature type="domain" description="Pre-rRNA-processing protein Ipi1 N-terminal" evidence="4">
    <location>
        <begin position="154"/>
        <end position="249"/>
    </location>
</feature>
<gene>
    <name evidence="5" type="ORF">ElyMa_004181000</name>
</gene>
<evidence type="ECO:0000256" key="3">
    <source>
        <dbReference type="ARBA" id="ARBA00023242"/>
    </source>
</evidence>
<dbReference type="AlphaFoldDB" id="A0AAV4GJ04"/>
<accession>A0AAV4GJ04</accession>
<dbReference type="Pfam" id="PF12333">
    <property type="entry name" value="Ipi1_N"/>
    <property type="match status" value="1"/>
</dbReference>
<protein>
    <submittedName>
        <fullName evidence="5">Testis-expressed sequence 10-like protein</fullName>
    </submittedName>
</protein>
<dbReference type="InterPro" id="IPR024679">
    <property type="entry name" value="Ipi1_N"/>
</dbReference>
<evidence type="ECO:0000256" key="2">
    <source>
        <dbReference type="ARBA" id="ARBA00006427"/>
    </source>
</evidence>
<dbReference type="SUPFAM" id="SSF48371">
    <property type="entry name" value="ARM repeat"/>
    <property type="match status" value="1"/>
</dbReference>
<dbReference type="PANTHER" id="PTHR16056">
    <property type="entry name" value="REGULATOR OF MICROTUBULE DYNAMICS PROTEIN"/>
    <property type="match status" value="1"/>
</dbReference>
<dbReference type="InterPro" id="IPR016024">
    <property type="entry name" value="ARM-type_fold"/>
</dbReference>
<comment type="similarity">
    <text evidence="2">Belongs to the IPI1/TEX10 family.</text>
</comment>
<comment type="caution">
    <text evidence="5">The sequence shown here is derived from an EMBL/GenBank/DDBJ whole genome shotgun (WGS) entry which is preliminary data.</text>
</comment>
<organism evidence="5 6">
    <name type="scientific">Elysia marginata</name>
    <dbReference type="NCBI Taxonomy" id="1093978"/>
    <lineage>
        <taxon>Eukaryota</taxon>
        <taxon>Metazoa</taxon>
        <taxon>Spiralia</taxon>
        <taxon>Lophotrochozoa</taxon>
        <taxon>Mollusca</taxon>
        <taxon>Gastropoda</taxon>
        <taxon>Heterobranchia</taxon>
        <taxon>Euthyneura</taxon>
        <taxon>Panpulmonata</taxon>
        <taxon>Sacoglossa</taxon>
        <taxon>Placobranchoidea</taxon>
        <taxon>Plakobranchidae</taxon>
        <taxon>Elysia</taxon>
    </lineage>
</organism>
<dbReference type="PANTHER" id="PTHR16056:SF2">
    <property type="entry name" value="TESTIS-EXPRESSED PROTEIN 10"/>
    <property type="match status" value="1"/>
</dbReference>
<name>A0AAV4GJ04_9GAST</name>
<dbReference type="Proteomes" id="UP000762676">
    <property type="component" value="Unassembled WGS sequence"/>
</dbReference>
<keyword evidence="3" id="KW-0539">Nucleus</keyword>
<evidence type="ECO:0000313" key="6">
    <source>
        <dbReference type="Proteomes" id="UP000762676"/>
    </source>
</evidence>
<evidence type="ECO:0000313" key="5">
    <source>
        <dbReference type="EMBL" id="GFR85702.1"/>
    </source>
</evidence>